<dbReference type="AlphaFoldDB" id="A0A9P0M9D8"/>
<dbReference type="OrthoDB" id="6285520at2759"/>
<feature type="region of interest" description="Disordered" evidence="1">
    <location>
        <begin position="63"/>
        <end position="86"/>
    </location>
</feature>
<gene>
    <name evidence="2" type="ORF">ACAOBT_LOCUS30014</name>
</gene>
<evidence type="ECO:0000313" key="2">
    <source>
        <dbReference type="EMBL" id="CAH2008096.1"/>
    </source>
</evidence>
<dbReference type="Proteomes" id="UP001152888">
    <property type="component" value="Unassembled WGS sequence"/>
</dbReference>
<dbReference type="EMBL" id="CAKOFQ010007783">
    <property type="protein sequence ID" value="CAH2008096.1"/>
    <property type="molecule type" value="Genomic_DNA"/>
</dbReference>
<proteinExistence type="predicted"/>
<reference evidence="2" key="1">
    <citation type="submission" date="2022-03" db="EMBL/GenBank/DDBJ databases">
        <authorList>
            <person name="Sayadi A."/>
        </authorList>
    </citation>
    <scope>NUCLEOTIDE SEQUENCE</scope>
</reference>
<organism evidence="2 3">
    <name type="scientific">Acanthoscelides obtectus</name>
    <name type="common">Bean weevil</name>
    <name type="synonym">Bruchus obtectus</name>
    <dbReference type="NCBI Taxonomy" id="200917"/>
    <lineage>
        <taxon>Eukaryota</taxon>
        <taxon>Metazoa</taxon>
        <taxon>Ecdysozoa</taxon>
        <taxon>Arthropoda</taxon>
        <taxon>Hexapoda</taxon>
        <taxon>Insecta</taxon>
        <taxon>Pterygota</taxon>
        <taxon>Neoptera</taxon>
        <taxon>Endopterygota</taxon>
        <taxon>Coleoptera</taxon>
        <taxon>Polyphaga</taxon>
        <taxon>Cucujiformia</taxon>
        <taxon>Chrysomeloidea</taxon>
        <taxon>Chrysomelidae</taxon>
        <taxon>Bruchinae</taxon>
        <taxon>Bruchini</taxon>
        <taxon>Acanthoscelides</taxon>
    </lineage>
</organism>
<evidence type="ECO:0000256" key="1">
    <source>
        <dbReference type="SAM" id="MobiDB-lite"/>
    </source>
</evidence>
<evidence type="ECO:0000313" key="3">
    <source>
        <dbReference type="Proteomes" id="UP001152888"/>
    </source>
</evidence>
<protein>
    <submittedName>
        <fullName evidence="2">Uncharacterized protein</fullName>
    </submittedName>
</protein>
<sequence length="86" mass="9478">MYKRFLNIYSRSYGLTPYNPGEVGYLSACAMILCVSCNRKAEKSSNPPYKLIEYNPAPSAVVGGRNIDPMEETNTTPNPMAKGPPM</sequence>
<accession>A0A9P0M9D8</accession>
<keyword evidence="3" id="KW-1185">Reference proteome</keyword>
<name>A0A9P0M9D8_ACAOB</name>
<comment type="caution">
    <text evidence="2">The sequence shown here is derived from an EMBL/GenBank/DDBJ whole genome shotgun (WGS) entry which is preliminary data.</text>
</comment>